<dbReference type="AlphaFoldDB" id="A0A4C1TQT6"/>
<comment type="caution">
    <text evidence="2">The sequence shown here is derived from an EMBL/GenBank/DDBJ whole genome shotgun (WGS) entry which is preliminary data.</text>
</comment>
<dbReference type="InterPro" id="IPR036397">
    <property type="entry name" value="RNaseH_sf"/>
</dbReference>
<accession>A0A4C1TQT6</accession>
<evidence type="ECO:0000313" key="2">
    <source>
        <dbReference type="EMBL" id="GBP16350.1"/>
    </source>
</evidence>
<protein>
    <submittedName>
        <fullName evidence="2">Uncharacterized protein</fullName>
    </submittedName>
</protein>
<keyword evidence="3" id="KW-1185">Reference proteome</keyword>
<dbReference type="Gene3D" id="3.30.420.10">
    <property type="entry name" value="Ribonuclease H-like superfamily/Ribonuclease H"/>
    <property type="match status" value="1"/>
</dbReference>
<dbReference type="Proteomes" id="UP000299102">
    <property type="component" value="Unassembled WGS sequence"/>
</dbReference>
<dbReference type="GO" id="GO:0003676">
    <property type="term" value="F:nucleic acid binding"/>
    <property type="evidence" value="ECO:0007669"/>
    <property type="project" value="InterPro"/>
</dbReference>
<proteinExistence type="predicted"/>
<organism evidence="2 3">
    <name type="scientific">Eumeta variegata</name>
    <name type="common">Bagworm moth</name>
    <name type="synonym">Eumeta japonica</name>
    <dbReference type="NCBI Taxonomy" id="151549"/>
    <lineage>
        <taxon>Eukaryota</taxon>
        <taxon>Metazoa</taxon>
        <taxon>Ecdysozoa</taxon>
        <taxon>Arthropoda</taxon>
        <taxon>Hexapoda</taxon>
        <taxon>Insecta</taxon>
        <taxon>Pterygota</taxon>
        <taxon>Neoptera</taxon>
        <taxon>Endopterygota</taxon>
        <taxon>Lepidoptera</taxon>
        <taxon>Glossata</taxon>
        <taxon>Ditrysia</taxon>
        <taxon>Tineoidea</taxon>
        <taxon>Psychidae</taxon>
        <taxon>Oiketicinae</taxon>
        <taxon>Eumeta</taxon>
    </lineage>
</organism>
<name>A0A4C1TQT6_EUMVA</name>
<sequence length="201" mass="22539">MTLCRVEAWITRLAPRKQNMTGAVHAVTPRPGRRDSPRSRRVSSQHAAPTDGQNVIMYSDEFGRQAKKIEDWSNVVFIDETWLNANHTLLKTWTDNTAGSTSAVPMGKGEQIVICHAGTVKGFVPNILLVFKSQKTGDYHEVALVVSALLRMRNPTFTPQSGDSCLLRVSELGHLPCIYFMVRLYEARTNQGELLRNRTNT</sequence>
<gene>
    <name evidence="2" type="ORF">EVAR_9941_1</name>
</gene>
<reference evidence="2 3" key="1">
    <citation type="journal article" date="2019" name="Commun. Biol.">
        <title>The bagworm genome reveals a unique fibroin gene that provides high tensile strength.</title>
        <authorList>
            <person name="Kono N."/>
            <person name="Nakamura H."/>
            <person name="Ohtoshi R."/>
            <person name="Tomita M."/>
            <person name="Numata K."/>
            <person name="Arakawa K."/>
        </authorList>
    </citation>
    <scope>NUCLEOTIDE SEQUENCE [LARGE SCALE GENOMIC DNA]</scope>
</reference>
<evidence type="ECO:0000256" key="1">
    <source>
        <dbReference type="SAM" id="MobiDB-lite"/>
    </source>
</evidence>
<evidence type="ECO:0000313" key="3">
    <source>
        <dbReference type="Proteomes" id="UP000299102"/>
    </source>
</evidence>
<dbReference type="OrthoDB" id="7460492at2759"/>
<feature type="region of interest" description="Disordered" evidence="1">
    <location>
        <begin position="20"/>
        <end position="50"/>
    </location>
</feature>
<dbReference type="EMBL" id="BGZK01000079">
    <property type="protein sequence ID" value="GBP16350.1"/>
    <property type="molecule type" value="Genomic_DNA"/>
</dbReference>